<dbReference type="PANTHER" id="PTHR36964:SF1">
    <property type="entry name" value="PROTEIN-METHIONINE-SULFOXIDE REDUCTASE HEME-BINDING SUBUNIT MSRQ"/>
    <property type="match status" value="1"/>
</dbReference>
<evidence type="ECO:0000256" key="1">
    <source>
        <dbReference type="ARBA" id="ARBA00004141"/>
    </source>
</evidence>
<feature type="transmembrane region" description="Helical" evidence="7">
    <location>
        <begin position="12"/>
        <end position="33"/>
    </location>
</feature>
<evidence type="ECO:0000259" key="8">
    <source>
        <dbReference type="Pfam" id="PF01794"/>
    </source>
</evidence>
<feature type="transmembrane region" description="Helical" evidence="7">
    <location>
        <begin position="81"/>
        <end position="105"/>
    </location>
</feature>
<keyword evidence="4 7" id="KW-1133">Transmembrane helix</keyword>
<evidence type="ECO:0000256" key="4">
    <source>
        <dbReference type="ARBA" id="ARBA00022989"/>
    </source>
</evidence>
<keyword evidence="7" id="KW-0479">Metal-binding</keyword>
<keyword evidence="7" id="KW-0285">Flavoprotein</keyword>
<evidence type="ECO:0000313" key="12">
    <source>
        <dbReference type="Proteomes" id="UP000292859"/>
    </source>
</evidence>
<protein>
    <recommendedName>
        <fullName evidence="7">Protein-methionine-sulfoxide reductase heme-binding subunit MsrQ</fullName>
    </recommendedName>
    <alternativeName>
        <fullName evidence="7">Flavocytochrome MsrQ</fullName>
    </alternativeName>
</protein>
<dbReference type="GO" id="GO:0005886">
    <property type="term" value="C:plasma membrane"/>
    <property type="evidence" value="ECO:0007669"/>
    <property type="project" value="UniProtKB-SubCell"/>
</dbReference>
<dbReference type="EMBL" id="FZNM01000002">
    <property type="protein sequence ID" value="SNR31987.1"/>
    <property type="molecule type" value="Genomic_DNA"/>
</dbReference>
<dbReference type="GO" id="GO:0009055">
    <property type="term" value="F:electron transfer activity"/>
    <property type="evidence" value="ECO:0007669"/>
    <property type="project" value="UniProtKB-UniRule"/>
</dbReference>
<dbReference type="GO" id="GO:0010181">
    <property type="term" value="F:FMN binding"/>
    <property type="evidence" value="ECO:0007669"/>
    <property type="project" value="UniProtKB-UniRule"/>
</dbReference>
<feature type="transmembrane region" description="Helical" evidence="7">
    <location>
        <begin position="117"/>
        <end position="134"/>
    </location>
</feature>
<proteinExistence type="inferred from homology"/>
<organism evidence="9 11">
    <name type="scientific">Paracoccus sediminis</name>
    <dbReference type="NCBI Taxonomy" id="1214787"/>
    <lineage>
        <taxon>Bacteria</taxon>
        <taxon>Pseudomonadati</taxon>
        <taxon>Pseudomonadota</taxon>
        <taxon>Alphaproteobacteria</taxon>
        <taxon>Rhodobacterales</taxon>
        <taxon>Paracoccaceae</taxon>
        <taxon>Paracoccus</taxon>
    </lineage>
</organism>
<evidence type="ECO:0000256" key="5">
    <source>
        <dbReference type="ARBA" id="ARBA00023004"/>
    </source>
</evidence>
<keyword evidence="7" id="KW-0249">Electron transport</keyword>
<dbReference type="InterPro" id="IPR013130">
    <property type="entry name" value="Fe3_Rdtase_TM_dom"/>
</dbReference>
<comment type="subunit">
    <text evidence="7">Heterodimer of a catalytic subunit (MsrP) and a heme-binding subunit (MsrQ).</text>
</comment>
<evidence type="ECO:0000256" key="2">
    <source>
        <dbReference type="ARBA" id="ARBA00022448"/>
    </source>
</evidence>
<dbReference type="HAMAP" id="MF_01207">
    <property type="entry name" value="MsrQ"/>
    <property type="match status" value="1"/>
</dbReference>
<evidence type="ECO:0000256" key="7">
    <source>
        <dbReference type="HAMAP-Rule" id="MF_01207"/>
    </source>
</evidence>
<keyword evidence="7" id="KW-0349">Heme</keyword>
<reference evidence="9" key="2">
    <citation type="submission" date="2017-06" db="EMBL/GenBank/DDBJ databases">
        <authorList>
            <person name="Kim H.J."/>
            <person name="Triplett B.A."/>
        </authorList>
    </citation>
    <scope>NUCLEOTIDE SEQUENCE [LARGE SCALE GENOMIC DNA]</scope>
    <source>
        <strain evidence="9">DSM 26170</strain>
    </source>
</reference>
<name>A0A238VD69_9RHOB</name>
<evidence type="ECO:0000313" key="11">
    <source>
        <dbReference type="Proteomes" id="UP000198409"/>
    </source>
</evidence>
<keyword evidence="5 7" id="KW-0408">Iron</keyword>
<feature type="transmembrane region" description="Helical" evidence="7">
    <location>
        <begin position="177"/>
        <end position="194"/>
    </location>
</feature>
<keyword evidence="3 7" id="KW-0812">Transmembrane</keyword>
<keyword evidence="7" id="KW-0288">FMN</keyword>
<comment type="cofactor">
    <cofactor evidence="7">
        <name>heme b</name>
        <dbReference type="ChEBI" id="CHEBI:60344"/>
    </cofactor>
    <text evidence="7">Binds 1 heme b (iron(II)-protoporphyrin IX) group per subunit.</text>
</comment>
<dbReference type="InterPro" id="IPR022837">
    <property type="entry name" value="MsrQ-like"/>
</dbReference>
<dbReference type="GO" id="GO:0020037">
    <property type="term" value="F:heme binding"/>
    <property type="evidence" value="ECO:0007669"/>
    <property type="project" value="UniProtKB-UniRule"/>
</dbReference>
<dbReference type="OrthoDB" id="9788328at2"/>
<dbReference type="GO" id="GO:0046872">
    <property type="term" value="F:metal ion binding"/>
    <property type="evidence" value="ECO:0007669"/>
    <property type="project" value="UniProtKB-KW"/>
</dbReference>
<dbReference type="PANTHER" id="PTHR36964">
    <property type="entry name" value="PROTEIN-METHIONINE-SULFOXIDE REDUCTASE HEME-BINDING SUBUNIT MSRQ"/>
    <property type="match status" value="1"/>
</dbReference>
<feature type="transmembrane region" description="Helical" evidence="7">
    <location>
        <begin position="53"/>
        <end position="74"/>
    </location>
</feature>
<comment type="cofactor">
    <cofactor evidence="7">
        <name>FMN</name>
        <dbReference type="ChEBI" id="CHEBI:58210"/>
    </cofactor>
    <text evidence="7">Binds 1 FMN per subunit.</text>
</comment>
<dbReference type="Proteomes" id="UP000198409">
    <property type="component" value="Unassembled WGS sequence"/>
</dbReference>
<comment type="subcellular location">
    <subcellularLocation>
        <location evidence="7">Cell membrane</location>
        <topology evidence="7">Multi-pass membrane protein</topology>
    </subcellularLocation>
    <subcellularLocation>
        <location evidence="1">Membrane</location>
        <topology evidence="1">Multi-pass membrane protein</topology>
    </subcellularLocation>
</comment>
<sequence length="207" mass="22853">MRASINGALRGVPVWAVWLGGLVPLGLLVWDTMAGNLGIDPVRDIEFRLGRTALYFLIASLAVTPLLRIAGISFMKFRRALGLLCFTYAGLHVLAWAVMDMALLWGAMARDVVKRPYLVFGMAAFLMLLALALTSNNASIRRMGSASWRGLHKLAYVAAPLVTLHWIWALKTFPLEPVLWLGVILGLLALRVVVPRPLRWGAVRALR</sequence>
<dbReference type="GO" id="GO:0030091">
    <property type="term" value="P:protein repair"/>
    <property type="evidence" value="ECO:0007669"/>
    <property type="project" value="UniProtKB-UniRule"/>
</dbReference>
<comment type="similarity">
    <text evidence="7">Belongs to the MsrQ family.</text>
</comment>
<evidence type="ECO:0000256" key="6">
    <source>
        <dbReference type="ARBA" id="ARBA00023136"/>
    </source>
</evidence>
<dbReference type="Proteomes" id="UP000292859">
    <property type="component" value="Unassembled WGS sequence"/>
</dbReference>
<evidence type="ECO:0000313" key="9">
    <source>
        <dbReference type="EMBL" id="SNR31987.1"/>
    </source>
</evidence>
<gene>
    <name evidence="7" type="primary">msrQ</name>
    <name evidence="10" type="ORF">EYF88_03125</name>
    <name evidence="9" type="ORF">SAMN06265378_1021</name>
</gene>
<reference evidence="11" key="1">
    <citation type="submission" date="2017-06" db="EMBL/GenBank/DDBJ databases">
        <authorList>
            <person name="Varghese N."/>
            <person name="Submissions S."/>
        </authorList>
    </citation>
    <scope>NUCLEOTIDE SEQUENCE [LARGE SCALE GENOMIC DNA]</scope>
    <source>
        <strain evidence="11">DSM 26170</strain>
    </source>
</reference>
<evidence type="ECO:0000256" key="3">
    <source>
        <dbReference type="ARBA" id="ARBA00022692"/>
    </source>
</evidence>
<evidence type="ECO:0000313" key="10">
    <source>
        <dbReference type="EMBL" id="TBN51903.1"/>
    </source>
</evidence>
<keyword evidence="12" id="KW-1185">Reference proteome</keyword>
<dbReference type="Pfam" id="PF01794">
    <property type="entry name" value="Ferric_reduct"/>
    <property type="match status" value="1"/>
</dbReference>
<dbReference type="RefSeq" id="WP_089386733.1">
    <property type="nucleotide sequence ID" value="NZ_FZNM01000002.1"/>
</dbReference>
<dbReference type="EMBL" id="SIRL01000002">
    <property type="protein sequence ID" value="TBN51903.1"/>
    <property type="molecule type" value="Genomic_DNA"/>
</dbReference>
<feature type="transmembrane region" description="Helical" evidence="7">
    <location>
        <begin position="154"/>
        <end position="171"/>
    </location>
</feature>
<comment type="function">
    <text evidence="7">Part of the MsrPQ system that repairs oxidized periplasmic proteins containing methionine sulfoxide residues (Met-O), using respiratory chain electrons. Thus protects these proteins from oxidative-stress damage caused by reactive species of oxygen and chlorine generated by the host defense mechanisms. MsrPQ is essential for the maintenance of envelope integrity under bleach stress, rescuing a wide series of structurally unrelated periplasmic proteins from methionine oxidation. MsrQ provides electrons for reduction to the reductase catalytic subunit MsrP, using the quinone pool of the respiratory chain.</text>
</comment>
<keyword evidence="7" id="KW-1003">Cell membrane</keyword>
<feature type="domain" description="Ferric oxidoreductase" evidence="8">
    <location>
        <begin position="49"/>
        <end position="161"/>
    </location>
</feature>
<dbReference type="AlphaFoldDB" id="A0A238VD69"/>
<keyword evidence="2 7" id="KW-0813">Transport</keyword>
<dbReference type="GO" id="GO:0016679">
    <property type="term" value="F:oxidoreductase activity, acting on diphenols and related substances as donors"/>
    <property type="evidence" value="ECO:0007669"/>
    <property type="project" value="TreeGrafter"/>
</dbReference>
<accession>A0A238VD69</accession>
<reference evidence="10 12" key="3">
    <citation type="submission" date="2019-02" db="EMBL/GenBank/DDBJ databases">
        <authorList>
            <person name="Zhang G."/>
        </authorList>
    </citation>
    <scope>NUCLEOTIDE SEQUENCE [LARGE SCALE GENOMIC DNA]</scope>
    <source>
        <strain evidence="10 12">CMB17</strain>
    </source>
</reference>
<keyword evidence="6 7" id="KW-0472">Membrane</keyword>